<evidence type="ECO:0000256" key="3">
    <source>
        <dbReference type="ARBA" id="ARBA00022741"/>
    </source>
</evidence>
<dbReference type="SMART" id="SM00220">
    <property type="entry name" value="S_TKc"/>
    <property type="match status" value="1"/>
</dbReference>
<feature type="domain" description="Protein kinase" evidence="8">
    <location>
        <begin position="353"/>
        <end position="585"/>
    </location>
</feature>
<keyword evidence="2" id="KW-0808">Transferase</keyword>
<dbReference type="InterPro" id="IPR000719">
    <property type="entry name" value="Prot_kinase_dom"/>
</dbReference>
<evidence type="ECO:0000256" key="7">
    <source>
        <dbReference type="SAM" id="Phobius"/>
    </source>
</evidence>
<dbReference type="PROSITE" id="PS50011">
    <property type="entry name" value="PROTEIN_KINASE_DOM"/>
    <property type="match status" value="1"/>
</dbReference>
<keyword evidence="7" id="KW-1133">Transmembrane helix</keyword>
<feature type="transmembrane region" description="Helical" evidence="7">
    <location>
        <begin position="144"/>
        <end position="162"/>
    </location>
</feature>
<keyword evidence="1" id="KW-0723">Serine/threonine-protein kinase</keyword>
<sequence>LLGGLLFSLTTANLSKIPTPVNSTLTGFQTWRFYVKDLDIETWDSMIILSSILPIVSGVFMLIWSSKYETLNVFIINSEKKSSTKLFNKLLAGYAIATGIVTPPLALLDLGKIFTSLAVIHNYFEAIILLVLHQGGSVISNHRIILYSIIYLLIAEGVTILLKWPYAAFWFKFQGLSLDIAVLIQFIRIYLKTERDYQEGYTSLPHHTSDDERESEEHNDNNNKNDPHIRHVLLLPISALFHVLGNFVNSVFLTDALADTLSDNERINSIIRFELVKEYLEKAQIIVKKGKIQDRDEHVMKIKRSQELNPKEKSFCLEYLRELIVEMNYSQRTQITKDSRSDKYFVKVYTYEMKIVKRINRCIRCNSKQSDDEHCYCNNQQIIRTGPKIVALKLINELNEQDNKVLEEVISHIKFSSQGSRGVKCYGLTKFPDREKLGFLLDYMENGDLNNLLKRKDNNLTWKDRFTLLKEICWQLYQIHNNNMVHKNLHPGNILSNSQGWFISDFGFNGPLDGNSCWDANPLERPTAEMLFQNFSINLEKISCDEYLIPELESMLNRSHFHVPNEISSIIHEVVKLPEPKNKNK</sequence>
<organism evidence="9 10">
    <name type="scientific">Gigaspora margarita</name>
    <dbReference type="NCBI Taxonomy" id="4874"/>
    <lineage>
        <taxon>Eukaryota</taxon>
        <taxon>Fungi</taxon>
        <taxon>Fungi incertae sedis</taxon>
        <taxon>Mucoromycota</taxon>
        <taxon>Glomeromycotina</taxon>
        <taxon>Glomeromycetes</taxon>
        <taxon>Diversisporales</taxon>
        <taxon>Gigasporaceae</taxon>
        <taxon>Gigaspora</taxon>
    </lineage>
</organism>
<name>A0ABN7VEZ5_GIGMA</name>
<evidence type="ECO:0000256" key="2">
    <source>
        <dbReference type="ARBA" id="ARBA00022679"/>
    </source>
</evidence>
<dbReference type="Gene3D" id="1.10.510.10">
    <property type="entry name" value="Transferase(Phosphotransferase) domain 1"/>
    <property type="match status" value="1"/>
</dbReference>
<keyword evidence="10" id="KW-1185">Reference proteome</keyword>
<feature type="non-terminal residue" evidence="9">
    <location>
        <position position="1"/>
    </location>
</feature>
<dbReference type="SUPFAM" id="SSF56112">
    <property type="entry name" value="Protein kinase-like (PK-like)"/>
    <property type="match status" value="1"/>
</dbReference>
<evidence type="ECO:0000259" key="8">
    <source>
        <dbReference type="PROSITE" id="PS50011"/>
    </source>
</evidence>
<dbReference type="InterPro" id="IPR011009">
    <property type="entry name" value="Kinase-like_dom_sf"/>
</dbReference>
<comment type="caution">
    <text evidence="9">The sequence shown here is derived from an EMBL/GenBank/DDBJ whole genome shotgun (WGS) entry which is preliminary data.</text>
</comment>
<feature type="compositionally biased region" description="Basic and acidic residues" evidence="6">
    <location>
        <begin position="207"/>
        <end position="224"/>
    </location>
</feature>
<accession>A0ABN7VEZ5</accession>
<evidence type="ECO:0000256" key="4">
    <source>
        <dbReference type="ARBA" id="ARBA00022777"/>
    </source>
</evidence>
<evidence type="ECO:0000256" key="6">
    <source>
        <dbReference type="SAM" id="MobiDB-lite"/>
    </source>
</evidence>
<dbReference type="InterPro" id="IPR001245">
    <property type="entry name" value="Ser-Thr/Tyr_kinase_cat_dom"/>
</dbReference>
<dbReference type="Proteomes" id="UP000789901">
    <property type="component" value="Unassembled WGS sequence"/>
</dbReference>
<gene>
    <name evidence="9" type="ORF">GMARGA_LOCUS17785</name>
</gene>
<evidence type="ECO:0000256" key="5">
    <source>
        <dbReference type="ARBA" id="ARBA00022840"/>
    </source>
</evidence>
<keyword evidence="7" id="KW-0472">Membrane</keyword>
<dbReference type="PANTHER" id="PTHR24351">
    <property type="entry name" value="RIBOSOMAL PROTEIN S6 KINASE"/>
    <property type="match status" value="1"/>
</dbReference>
<feature type="transmembrane region" description="Helical" evidence="7">
    <location>
        <begin position="86"/>
        <end position="107"/>
    </location>
</feature>
<feature type="region of interest" description="Disordered" evidence="6">
    <location>
        <begin position="201"/>
        <end position="224"/>
    </location>
</feature>
<evidence type="ECO:0000313" key="10">
    <source>
        <dbReference type="Proteomes" id="UP000789901"/>
    </source>
</evidence>
<evidence type="ECO:0000313" key="9">
    <source>
        <dbReference type="EMBL" id="CAG8763809.1"/>
    </source>
</evidence>
<feature type="transmembrane region" description="Helical" evidence="7">
    <location>
        <begin position="46"/>
        <end position="65"/>
    </location>
</feature>
<keyword evidence="3" id="KW-0547">Nucleotide-binding</keyword>
<keyword evidence="7" id="KW-0812">Transmembrane</keyword>
<keyword evidence="5" id="KW-0067">ATP-binding</keyword>
<feature type="transmembrane region" description="Helical" evidence="7">
    <location>
        <begin position="113"/>
        <end position="132"/>
    </location>
</feature>
<proteinExistence type="predicted"/>
<reference evidence="9 10" key="1">
    <citation type="submission" date="2021-06" db="EMBL/GenBank/DDBJ databases">
        <authorList>
            <person name="Kallberg Y."/>
            <person name="Tangrot J."/>
            <person name="Rosling A."/>
        </authorList>
    </citation>
    <scope>NUCLEOTIDE SEQUENCE [LARGE SCALE GENOMIC DNA]</scope>
    <source>
        <strain evidence="9 10">120-4 pot B 10/14</strain>
    </source>
</reference>
<dbReference type="EMBL" id="CAJVQB010013689">
    <property type="protein sequence ID" value="CAG8763809.1"/>
    <property type="molecule type" value="Genomic_DNA"/>
</dbReference>
<evidence type="ECO:0000256" key="1">
    <source>
        <dbReference type="ARBA" id="ARBA00022527"/>
    </source>
</evidence>
<keyword evidence="4" id="KW-0418">Kinase</keyword>
<protein>
    <submittedName>
        <fullName evidence="9">34_t:CDS:1</fullName>
    </submittedName>
</protein>
<dbReference type="Pfam" id="PF07714">
    <property type="entry name" value="PK_Tyr_Ser-Thr"/>
    <property type="match status" value="1"/>
</dbReference>